<protein>
    <submittedName>
        <fullName evidence="1">Uncharacterized protein</fullName>
    </submittedName>
</protein>
<proteinExistence type="predicted"/>
<keyword evidence="2" id="KW-1185">Reference proteome</keyword>
<name>A0AAV7MTL5_PLEWA</name>
<dbReference type="Proteomes" id="UP001066276">
    <property type="component" value="Chromosome 9"/>
</dbReference>
<reference evidence="1" key="1">
    <citation type="journal article" date="2022" name="bioRxiv">
        <title>Sequencing and chromosome-scale assembly of the giantPleurodeles waltlgenome.</title>
        <authorList>
            <person name="Brown T."/>
            <person name="Elewa A."/>
            <person name="Iarovenko S."/>
            <person name="Subramanian E."/>
            <person name="Araus A.J."/>
            <person name="Petzold A."/>
            <person name="Susuki M."/>
            <person name="Suzuki K.-i.T."/>
            <person name="Hayashi T."/>
            <person name="Toyoda A."/>
            <person name="Oliveira C."/>
            <person name="Osipova E."/>
            <person name="Leigh N.D."/>
            <person name="Simon A."/>
            <person name="Yun M.H."/>
        </authorList>
    </citation>
    <scope>NUCLEOTIDE SEQUENCE</scope>
    <source>
        <strain evidence="1">20211129_DDA</strain>
        <tissue evidence="1">Liver</tissue>
    </source>
</reference>
<dbReference type="AlphaFoldDB" id="A0AAV7MTL5"/>
<evidence type="ECO:0000313" key="1">
    <source>
        <dbReference type="EMBL" id="KAJ1107091.1"/>
    </source>
</evidence>
<organism evidence="1 2">
    <name type="scientific">Pleurodeles waltl</name>
    <name type="common">Iberian ribbed newt</name>
    <dbReference type="NCBI Taxonomy" id="8319"/>
    <lineage>
        <taxon>Eukaryota</taxon>
        <taxon>Metazoa</taxon>
        <taxon>Chordata</taxon>
        <taxon>Craniata</taxon>
        <taxon>Vertebrata</taxon>
        <taxon>Euteleostomi</taxon>
        <taxon>Amphibia</taxon>
        <taxon>Batrachia</taxon>
        <taxon>Caudata</taxon>
        <taxon>Salamandroidea</taxon>
        <taxon>Salamandridae</taxon>
        <taxon>Pleurodelinae</taxon>
        <taxon>Pleurodeles</taxon>
    </lineage>
</organism>
<gene>
    <name evidence="1" type="ORF">NDU88_004488</name>
</gene>
<dbReference type="EMBL" id="JANPWB010000013">
    <property type="protein sequence ID" value="KAJ1107091.1"/>
    <property type="molecule type" value="Genomic_DNA"/>
</dbReference>
<sequence>MRHFRCTGTCAIFLAQVQRQRGPSEDVARSQCNPYGRFLGFGFKDIRNPVCTPRGGRSHTLHPSVRRALMPGCSSCFETAGLFHSCAVAGIGARFHPLLGVSAILLGLRY</sequence>
<accession>A0AAV7MTL5</accession>
<comment type="caution">
    <text evidence="1">The sequence shown here is derived from an EMBL/GenBank/DDBJ whole genome shotgun (WGS) entry which is preliminary data.</text>
</comment>
<evidence type="ECO:0000313" key="2">
    <source>
        <dbReference type="Proteomes" id="UP001066276"/>
    </source>
</evidence>